<comment type="caution">
    <text evidence="3">The sequence shown here is derived from an EMBL/GenBank/DDBJ whole genome shotgun (WGS) entry which is preliminary data.</text>
</comment>
<reference evidence="3 4" key="1">
    <citation type="journal article" date="2022" name="Evol. Bioinform. Online">
        <title>Draft Genome Sequence of Oceanobacillus jordanicus Strain GSFE11, a Halotolerant Plant Growth-Promoting Bacterial Endophyte Isolated From the Jordan Valley.</title>
        <authorList>
            <person name="Alhindi T."/>
            <person name="Albdaiwi R."/>
        </authorList>
    </citation>
    <scope>NUCLEOTIDE SEQUENCE [LARGE SCALE GENOMIC DNA]</scope>
    <source>
        <strain evidence="3 4">GSFE11</strain>
    </source>
</reference>
<dbReference type="EMBL" id="JAIFZM010000005">
    <property type="protein sequence ID" value="MCG3418959.1"/>
    <property type="molecule type" value="Genomic_DNA"/>
</dbReference>
<protein>
    <submittedName>
        <fullName evidence="3">Siphovirus ReqiPepy6 Gp37-like family protein</fullName>
    </submittedName>
</protein>
<evidence type="ECO:0000259" key="2">
    <source>
        <dbReference type="Pfam" id="PF14594"/>
    </source>
</evidence>
<dbReference type="AlphaFoldDB" id="A0AAW5B328"/>
<evidence type="ECO:0000313" key="4">
    <source>
        <dbReference type="Proteomes" id="UP001199631"/>
    </source>
</evidence>
<dbReference type="InterPro" id="IPR029432">
    <property type="entry name" value="Gp28/Gp37-like_dom"/>
</dbReference>
<evidence type="ECO:0000313" key="3">
    <source>
        <dbReference type="EMBL" id="MCG3418959.1"/>
    </source>
</evidence>
<proteinExistence type="predicted"/>
<gene>
    <name evidence="3" type="ORF">K3T81_07345</name>
</gene>
<dbReference type="Pfam" id="PF14594">
    <property type="entry name" value="Sipho_Gp37"/>
    <property type="match status" value="1"/>
</dbReference>
<accession>A0AAW5B328</accession>
<feature type="domain" description="Gp28/Gp37-like" evidence="2">
    <location>
        <begin position="5"/>
        <end position="361"/>
    </location>
</feature>
<evidence type="ECO:0000256" key="1">
    <source>
        <dbReference type="SAM" id="Coils"/>
    </source>
</evidence>
<feature type="coiled-coil region" evidence="1">
    <location>
        <begin position="810"/>
        <end position="848"/>
    </location>
</feature>
<name>A0AAW5B328_9BACI</name>
<organism evidence="3 4">
    <name type="scientific">Oceanobacillus jordanicus</name>
    <dbReference type="NCBI Taxonomy" id="2867266"/>
    <lineage>
        <taxon>Bacteria</taxon>
        <taxon>Bacillati</taxon>
        <taxon>Bacillota</taxon>
        <taxon>Bacilli</taxon>
        <taxon>Bacillales</taxon>
        <taxon>Bacillaceae</taxon>
        <taxon>Oceanobacillus</taxon>
    </lineage>
</organism>
<dbReference type="Proteomes" id="UP001199631">
    <property type="component" value="Unassembled WGS sequence"/>
</dbReference>
<keyword evidence="1" id="KW-0175">Coiled coil</keyword>
<keyword evidence="4" id="KW-1185">Reference proteome</keyword>
<sequence length="1211" mass="134835">MKMPLRIYNRFLDFQAEIDTYQSLQFGRDFHGVGDFELHVNRYMHEAKYLEKGNLVALNKQSNKVGIILTKEIALDDSGKDSENFKLTGYTIDGIMGRRLTVPPGHTSHDRKTGNTETVLKHYVYNHFVNPVDPSRKMPHIEVAPDLKRGGHIEWESRYKNIADELESISIKTGLGWGLFANFKTKKLIFDVIEAKDLTQDNPYGNHPVFFSPEFETIKSQGFINSDNDLRNVGYVGGQGEGAEREIITLGNNAGWDRIETFIDARDVGGKGEEELSPEEIRQQLEERGQSKMRDMESVYTLEAEIITPSQESPFQYGEDFDLGDKVQVVNKSWGLQMTAPITHFKEIHEVSGFRLEATFGRSRPTLISKMKNKFDELQGVEKQELPALIAVETKKYTNQKVLEEEQERIEQAKANLEVSIRHTEEYAEKKRVESPTPPNDKTVIWVDISDTKNVIWKIWSEEEGIWKAGPGGPQGLPGPPGEDGRTLYTWLKFADSPTSGMSDSPTGKEYIGLAYNKSSPNESANYEDYTWAKTKGDKGIPGDPGADGTPRYTWTKYADDKDGNGMSDSPGGKRYLGLAYNKTTASESNNASDYSWSPLYDNVKPGGRNLILNSDNIDKWNTYSGSLAQVEEFSMREEWGFSKAYKVTTTGGSHGIKFLYTTNSSTAVSEPMVLDQTYVYSIYLKNVGITPFYFHINGLVFSGSSGQSERVDPGESKRIVLTGVRRIDYDWIQPMVRAYNESDSLEFVMGREKLEKSNVASDWSIAPEDVAQDAQDKADAAQSAAESVAVAKANLAETQAKAYADGKVSAEEARAIQDAKDKLAQAKADAKVKADAAETNAKDYAKDRADSIDGKLNNAVTEVDNEGITVQDGGFFLRDGESGLKYNATPRRNIVKDHSFELVKHDPDSMGSTAIKYNWLDMRMSDNPSENIWIERGGAKVAMVWGPDNRSALPIFGEKAICVRSGDYVYQTIYDGVAGGMTFTASGFFKRQHNVVAGGTPRFEIDHINAAGDFIRRLTNTIFPAVPDDYSVVRHAVTFAIPTDFSEGDSLEFKVSGGNNEWVQCDGIQIVEGTSPSVYMPEDSTWEIAKGRYNAIGRAPTLWTGAIYMQGGQTATPTKPLTDCRNGWVLVWARYASGTMYRDNLSFSHIHKSRLDIGGGGGINLFVGADTPGTTVNRKYIYVDNGEIRGNDTNRESPHNERVLIGIFEY</sequence>